<sequence length="128" mass="14386">MVTQGLSMHVNECLSLSLLARLRHLPRVQLHSSGSQGYVDKDIRKYCSAHDLVHGCVRVSVRTCVRRIAAWDESGTPDDWRPRYGLLPHFLLSSAIPSSPTSSPPIHSQLPLSRPHFITTWHGRKLSL</sequence>
<keyword evidence="2" id="KW-1185">Reference proteome</keyword>
<evidence type="ECO:0000313" key="2">
    <source>
        <dbReference type="Proteomes" id="UP001153269"/>
    </source>
</evidence>
<accession>A0A9N7YWY9</accession>
<protein>
    <submittedName>
        <fullName evidence="1">Uncharacterized protein</fullName>
    </submittedName>
</protein>
<comment type="caution">
    <text evidence="1">The sequence shown here is derived from an EMBL/GenBank/DDBJ whole genome shotgun (WGS) entry which is preliminary data.</text>
</comment>
<gene>
    <name evidence="1" type="ORF">PLEPLA_LOCUS29272</name>
</gene>
<proteinExistence type="predicted"/>
<name>A0A9N7YWY9_PLEPL</name>
<reference evidence="1" key="1">
    <citation type="submission" date="2020-03" db="EMBL/GenBank/DDBJ databases">
        <authorList>
            <person name="Weist P."/>
        </authorList>
    </citation>
    <scope>NUCLEOTIDE SEQUENCE</scope>
</reference>
<dbReference type="EMBL" id="CADEAL010002657">
    <property type="protein sequence ID" value="CAB1441507.1"/>
    <property type="molecule type" value="Genomic_DNA"/>
</dbReference>
<evidence type="ECO:0000313" key="1">
    <source>
        <dbReference type="EMBL" id="CAB1441507.1"/>
    </source>
</evidence>
<organism evidence="1 2">
    <name type="scientific">Pleuronectes platessa</name>
    <name type="common">European plaice</name>
    <dbReference type="NCBI Taxonomy" id="8262"/>
    <lineage>
        <taxon>Eukaryota</taxon>
        <taxon>Metazoa</taxon>
        <taxon>Chordata</taxon>
        <taxon>Craniata</taxon>
        <taxon>Vertebrata</taxon>
        <taxon>Euteleostomi</taxon>
        <taxon>Actinopterygii</taxon>
        <taxon>Neopterygii</taxon>
        <taxon>Teleostei</taxon>
        <taxon>Neoteleostei</taxon>
        <taxon>Acanthomorphata</taxon>
        <taxon>Carangaria</taxon>
        <taxon>Pleuronectiformes</taxon>
        <taxon>Pleuronectoidei</taxon>
        <taxon>Pleuronectidae</taxon>
        <taxon>Pleuronectes</taxon>
    </lineage>
</organism>
<dbReference type="Proteomes" id="UP001153269">
    <property type="component" value="Unassembled WGS sequence"/>
</dbReference>
<dbReference type="AlphaFoldDB" id="A0A9N7YWY9"/>